<reference evidence="3" key="1">
    <citation type="submission" date="2015-12" db="EMBL/GenBank/DDBJ databases">
        <title>Update maize B73 reference genome by single molecule sequencing technologies.</title>
        <authorList>
            <consortium name="Maize Genome Sequencing Project"/>
            <person name="Ware D."/>
        </authorList>
    </citation>
    <scope>NUCLEOTIDE SEQUENCE [LARGE SCALE GENOMIC DNA]</scope>
    <source>
        <strain evidence="3">cv. B73</strain>
    </source>
</reference>
<feature type="chain" id="PRO_5032325327" description="Secreted protein" evidence="1">
    <location>
        <begin position="25"/>
        <end position="152"/>
    </location>
</feature>
<dbReference type="InParanoid" id="A0A804LU88"/>
<keyword evidence="3" id="KW-1185">Reference proteome</keyword>
<dbReference type="Gramene" id="Zm00001eb036960_T001">
    <property type="protein sequence ID" value="Zm00001eb036960_P001"/>
    <property type="gene ID" value="Zm00001eb036960"/>
</dbReference>
<keyword evidence="1" id="KW-0732">Signal</keyword>
<evidence type="ECO:0000313" key="2">
    <source>
        <dbReference type="EnsemblPlants" id="Zm00001eb036960_P001"/>
    </source>
</evidence>
<dbReference type="AlphaFoldDB" id="A0A804LU88"/>
<sequence length="152" mass="16507">MTMELESQVVVLRLLAFAAAVVVATNRQDRWGIVLTLIEDRYSPSGRGSTNSACAAYALLTRPSTRRSSSASTGCTTWDQFTVNLQAASTAIGSVALWGNEPSGRFAVCRLYRSSSINKTEQLHCELTHHALDDDRSSSLRPDACMHGKSVL</sequence>
<name>A0A804LU88_MAIZE</name>
<dbReference type="Proteomes" id="UP000007305">
    <property type="component" value="Chromosome 1"/>
</dbReference>
<reference evidence="2" key="2">
    <citation type="submission" date="2019-07" db="EMBL/GenBank/DDBJ databases">
        <authorList>
            <person name="Seetharam A."/>
            <person name="Woodhouse M."/>
            <person name="Cannon E."/>
        </authorList>
    </citation>
    <scope>NUCLEOTIDE SEQUENCE [LARGE SCALE GENOMIC DNA]</scope>
    <source>
        <strain evidence="2">cv. B73</strain>
    </source>
</reference>
<protein>
    <recommendedName>
        <fullName evidence="4">Secreted protein</fullName>
    </recommendedName>
</protein>
<proteinExistence type="predicted"/>
<feature type="signal peptide" evidence="1">
    <location>
        <begin position="1"/>
        <end position="24"/>
    </location>
</feature>
<organism evidence="2 3">
    <name type="scientific">Zea mays</name>
    <name type="common">Maize</name>
    <dbReference type="NCBI Taxonomy" id="4577"/>
    <lineage>
        <taxon>Eukaryota</taxon>
        <taxon>Viridiplantae</taxon>
        <taxon>Streptophyta</taxon>
        <taxon>Embryophyta</taxon>
        <taxon>Tracheophyta</taxon>
        <taxon>Spermatophyta</taxon>
        <taxon>Magnoliopsida</taxon>
        <taxon>Liliopsida</taxon>
        <taxon>Poales</taxon>
        <taxon>Poaceae</taxon>
        <taxon>PACMAD clade</taxon>
        <taxon>Panicoideae</taxon>
        <taxon>Andropogonodae</taxon>
        <taxon>Andropogoneae</taxon>
        <taxon>Tripsacinae</taxon>
        <taxon>Zea</taxon>
    </lineage>
</organism>
<accession>A0A804LU88</accession>
<evidence type="ECO:0000313" key="3">
    <source>
        <dbReference type="Proteomes" id="UP000007305"/>
    </source>
</evidence>
<evidence type="ECO:0000256" key="1">
    <source>
        <dbReference type="SAM" id="SignalP"/>
    </source>
</evidence>
<reference evidence="2" key="3">
    <citation type="submission" date="2021-05" db="UniProtKB">
        <authorList>
            <consortium name="EnsemblPlants"/>
        </authorList>
    </citation>
    <scope>IDENTIFICATION</scope>
    <source>
        <strain evidence="2">cv. B73</strain>
    </source>
</reference>
<evidence type="ECO:0008006" key="4">
    <source>
        <dbReference type="Google" id="ProtNLM"/>
    </source>
</evidence>
<dbReference type="EnsemblPlants" id="Zm00001eb036960_T001">
    <property type="protein sequence ID" value="Zm00001eb036960_P001"/>
    <property type="gene ID" value="Zm00001eb036960"/>
</dbReference>